<evidence type="ECO:0000313" key="3">
    <source>
        <dbReference type="Proteomes" id="UP001642409"/>
    </source>
</evidence>
<comment type="caution">
    <text evidence="1">The sequence shown here is derived from an EMBL/GenBank/DDBJ whole genome shotgun (WGS) entry which is preliminary data.</text>
</comment>
<keyword evidence="3" id="KW-1185">Reference proteome</keyword>
<accession>A0AA86U0J5</accession>
<evidence type="ECO:0000313" key="2">
    <source>
        <dbReference type="EMBL" id="CAL6056271.1"/>
    </source>
</evidence>
<evidence type="ECO:0000313" key="1">
    <source>
        <dbReference type="EMBL" id="CAI9935561.1"/>
    </source>
</evidence>
<protein>
    <submittedName>
        <fullName evidence="1">Uncharacterized protein</fullName>
    </submittedName>
</protein>
<dbReference type="Proteomes" id="UP001642409">
    <property type="component" value="Unassembled WGS sequence"/>
</dbReference>
<sequence length="378" mass="44312">MSSSDDPEPQADKQNDEQDKLTKYMFIHKLRPDIDIYCIISNNKLIIRNKTKQYAKHDLSSQKFEYFEECMHFFYAIPHNGQLYLKFGSALFILNKNKIEEYTDNTNIVLQNQMNDVDNVDHDDSSSASYSAQSEKELCALFSFNNKLYMRHGDAIYVKEQDGFRFAKNIDGFCFQFCNNIYIFDANNDHENIKLYKLKYNLDTELILHFNKLEKISLVHGGVIICYNYDITYFIDMMSSKVVQRPTEKCFEFEEIHALLELGDAGLQLKREILISIFGEDFPNQLKQCYNSYIQDQINNYPIYSQNCNQLLPFSVLHQYFFDLDLERKDKIKNGIVSLTSKISKQEEYLNVKLKIASQLLNQAVSQFKLLSNVEACQ</sequence>
<proteinExistence type="predicted"/>
<gene>
    <name evidence="1" type="ORF">HINF_LOCUS23206</name>
    <name evidence="2" type="ORF">HINF_LOCUS46946</name>
</gene>
<dbReference type="EMBL" id="CATOUU010000616">
    <property type="protein sequence ID" value="CAI9935561.1"/>
    <property type="molecule type" value="Genomic_DNA"/>
</dbReference>
<organism evidence="1">
    <name type="scientific">Hexamita inflata</name>
    <dbReference type="NCBI Taxonomy" id="28002"/>
    <lineage>
        <taxon>Eukaryota</taxon>
        <taxon>Metamonada</taxon>
        <taxon>Diplomonadida</taxon>
        <taxon>Hexamitidae</taxon>
        <taxon>Hexamitinae</taxon>
        <taxon>Hexamita</taxon>
    </lineage>
</organism>
<dbReference type="EMBL" id="CAXDID020000209">
    <property type="protein sequence ID" value="CAL6056271.1"/>
    <property type="molecule type" value="Genomic_DNA"/>
</dbReference>
<reference evidence="2 3" key="2">
    <citation type="submission" date="2024-07" db="EMBL/GenBank/DDBJ databases">
        <authorList>
            <person name="Akdeniz Z."/>
        </authorList>
    </citation>
    <scope>NUCLEOTIDE SEQUENCE [LARGE SCALE GENOMIC DNA]</scope>
</reference>
<reference evidence="1" key="1">
    <citation type="submission" date="2023-06" db="EMBL/GenBank/DDBJ databases">
        <authorList>
            <person name="Kurt Z."/>
        </authorList>
    </citation>
    <scope>NUCLEOTIDE SEQUENCE</scope>
</reference>
<dbReference type="AlphaFoldDB" id="A0AA86U0J5"/>
<name>A0AA86U0J5_9EUKA</name>